<protein>
    <recommendedName>
        <fullName evidence="4">Ribosome assembly protein 3</fullName>
    </recommendedName>
</protein>
<sequence length="155" mass="16689">MAGSKANGIRKRKRKARTEVSPSSASSESGHESATVQINVGAVPHEHTVADVSDVTGTEDYDEDDRSVSSEPVFTKKVESTSNPEIAFAEFYLRRATKEFANDLDKLRSAGDFYGTKSVAMLVDALKQGISCFGRDERVRVGRSVSAIAGSGDLE</sequence>
<keyword evidence="5" id="KW-0690">Ribosome biogenesis</keyword>
<evidence type="ECO:0000256" key="6">
    <source>
        <dbReference type="ARBA" id="ARBA00023242"/>
    </source>
</evidence>
<evidence type="ECO:0000313" key="11">
    <source>
        <dbReference type="Proteomes" id="UP000011761"/>
    </source>
</evidence>
<dbReference type="RefSeq" id="XP_007672724.1">
    <property type="nucleotide sequence ID" value="XM_007674534.1"/>
</dbReference>
<dbReference type="EMBL" id="KB445551">
    <property type="protein sequence ID" value="EMD00224.1"/>
    <property type="molecule type" value="Genomic_DNA"/>
</dbReference>
<evidence type="ECO:0000313" key="10">
    <source>
        <dbReference type="EMBL" id="EMD00224.1"/>
    </source>
</evidence>
<dbReference type="InterPro" id="IPR028217">
    <property type="entry name" value="Rsa3_C"/>
</dbReference>
<evidence type="ECO:0000256" key="5">
    <source>
        <dbReference type="ARBA" id="ARBA00022517"/>
    </source>
</evidence>
<dbReference type="AlphaFoldDB" id="M2N7Y6"/>
<dbReference type="Pfam" id="PF14615">
    <property type="entry name" value="Rsa3"/>
    <property type="match status" value="1"/>
</dbReference>
<dbReference type="InterPro" id="IPR051898">
    <property type="entry name" value="Ribosome_Assembly_3"/>
</dbReference>
<dbReference type="PANTHER" id="PTHR28127:SF1">
    <property type="entry name" value="RIBOSOME ASSEMBLY PROTEIN 3"/>
    <property type="match status" value="1"/>
</dbReference>
<gene>
    <name evidence="10" type="ORF">BAUCODRAFT_119775</name>
</gene>
<feature type="region of interest" description="Disordered" evidence="8">
    <location>
        <begin position="1"/>
        <end position="76"/>
    </location>
</feature>
<dbReference type="KEGG" id="bcom:BAUCODRAFT_119775"/>
<proteinExistence type="inferred from homology"/>
<comment type="function">
    <text evidence="1">Required for efficient biogenesis of the 60S ribosomal subunit.</text>
</comment>
<evidence type="ECO:0000256" key="1">
    <source>
        <dbReference type="ARBA" id="ARBA00003035"/>
    </source>
</evidence>
<keyword evidence="11" id="KW-1185">Reference proteome</keyword>
<evidence type="ECO:0000256" key="2">
    <source>
        <dbReference type="ARBA" id="ARBA00004604"/>
    </source>
</evidence>
<name>M2N7Y6_BAUPA</name>
<dbReference type="OrthoDB" id="69550at2759"/>
<evidence type="ECO:0000256" key="8">
    <source>
        <dbReference type="SAM" id="MobiDB-lite"/>
    </source>
</evidence>
<evidence type="ECO:0000256" key="7">
    <source>
        <dbReference type="ARBA" id="ARBA00023274"/>
    </source>
</evidence>
<keyword evidence="6" id="KW-0539">Nucleus</keyword>
<evidence type="ECO:0000256" key="4">
    <source>
        <dbReference type="ARBA" id="ARBA00015339"/>
    </source>
</evidence>
<feature type="domain" description="Ribosome-assembly protein 3 C-terminal" evidence="9">
    <location>
        <begin position="88"/>
        <end position="133"/>
    </location>
</feature>
<accession>M2N7Y6</accession>
<dbReference type="eggNOG" id="ENOG502SBU9">
    <property type="taxonomic scope" value="Eukaryota"/>
</dbReference>
<dbReference type="GO" id="GO:0000027">
    <property type="term" value="P:ribosomal large subunit assembly"/>
    <property type="evidence" value="ECO:0007669"/>
    <property type="project" value="TreeGrafter"/>
</dbReference>
<feature type="compositionally biased region" description="Low complexity" evidence="8">
    <location>
        <begin position="19"/>
        <end position="28"/>
    </location>
</feature>
<reference evidence="10 11" key="1">
    <citation type="journal article" date="2012" name="PLoS Pathog.">
        <title>Diverse lifestyles and strategies of plant pathogenesis encoded in the genomes of eighteen Dothideomycetes fungi.</title>
        <authorList>
            <person name="Ohm R.A."/>
            <person name="Feau N."/>
            <person name="Henrissat B."/>
            <person name="Schoch C.L."/>
            <person name="Horwitz B.A."/>
            <person name="Barry K.W."/>
            <person name="Condon B.J."/>
            <person name="Copeland A.C."/>
            <person name="Dhillon B."/>
            <person name="Glaser F."/>
            <person name="Hesse C.N."/>
            <person name="Kosti I."/>
            <person name="LaButti K."/>
            <person name="Lindquist E.A."/>
            <person name="Lucas S."/>
            <person name="Salamov A.A."/>
            <person name="Bradshaw R.E."/>
            <person name="Ciuffetti L."/>
            <person name="Hamelin R.C."/>
            <person name="Kema G.H.J."/>
            <person name="Lawrence C."/>
            <person name="Scott J.A."/>
            <person name="Spatafora J.W."/>
            <person name="Turgeon B.G."/>
            <person name="de Wit P.J.G.M."/>
            <person name="Zhong S."/>
            <person name="Goodwin S.B."/>
            <person name="Grigoriev I.V."/>
        </authorList>
    </citation>
    <scope>NUCLEOTIDE SEQUENCE [LARGE SCALE GENOMIC DNA]</scope>
    <source>
        <strain evidence="10 11">UAMH 10762</strain>
    </source>
</reference>
<organism evidence="10 11">
    <name type="scientific">Baudoinia panamericana (strain UAMH 10762)</name>
    <name type="common">Angels' share fungus</name>
    <name type="synonym">Baudoinia compniacensis (strain UAMH 10762)</name>
    <dbReference type="NCBI Taxonomy" id="717646"/>
    <lineage>
        <taxon>Eukaryota</taxon>
        <taxon>Fungi</taxon>
        <taxon>Dikarya</taxon>
        <taxon>Ascomycota</taxon>
        <taxon>Pezizomycotina</taxon>
        <taxon>Dothideomycetes</taxon>
        <taxon>Dothideomycetidae</taxon>
        <taxon>Mycosphaerellales</taxon>
        <taxon>Teratosphaeriaceae</taxon>
        <taxon>Baudoinia</taxon>
    </lineage>
</organism>
<dbReference type="PANTHER" id="PTHR28127">
    <property type="entry name" value="RIBOSOME ASSEMBLY PROTEIN 3"/>
    <property type="match status" value="1"/>
</dbReference>
<comment type="similarity">
    <text evidence="3">Belongs to the RSA3 family.</text>
</comment>
<evidence type="ECO:0000256" key="3">
    <source>
        <dbReference type="ARBA" id="ARBA00006256"/>
    </source>
</evidence>
<dbReference type="OMA" id="QGESMFS"/>
<dbReference type="GO" id="GO:0030687">
    <property type="term" value="C:preribosome, large subunit precursor"/>
    <property type="evidence" value="ECO:0007669"/>
    <property type="project" value="TreeGrafter"/>
</dbReference>
<evidence type="ECO:0000259" key="9">
    <source>
        <dbReference type="Pfam" id="PF14615"/>
    </source>
</evidence>
<keyword evidence="7" id="KW-0687">Ribonucleoprotein</keyword>
<dbReference type="GeneID" id="19107442"/>
<dbReference type="Proteomes" id="UP000011761">
    <property type="component" value="Unassembled WGS sequence"/>
</dbReference>
<comment type="subcellular location">
    <subcellularLocation>
        <location evidence="2">Nucleus</location>
        <location evidence="2">Nucleolus</location>
    </subcellularLocation>
</comment>
<dbReference type="GO" id="GO:0005730">
    <property type="term" value="C:nucleolus"/>
    <property type="evidence" value="ECO:0007669"/>
    <property type="project" value="UniProtKB-SubCell"/>
</dbReference>
<dbReference type="HOGENOM" id="CLU_124032_0_0_1"/>
<dbReference type="STRING" id="717646.M2N7Y6"/>